<sequence>MTTGFNGSEEIEISRRSLANWRGVAVLSKRPNEIVRLLRDEVHALEALALSQPRNAPAAAQLIAAYESLVETMLRRIGSSRPDRHAARMAG</sequence>
<dbReference type="EMBL" id="CP119312">
    <property type="protein sequence ID" value="WEK06351.1"/>
    <property type="molecule type" value="Genomic_DNA"/>
</dbReference>
<organism evidence="1 2">
    <name type="scientific">Candidatus Devosia phytovorans</name>
    <dbReference type="NCBI Taxonomy" id="3121372"/>
    <lineage>
        <taxon>Bacteria</taxon>
        <taxon>Pseudomonadati</taxon>
        <taxon>Pseudomonadota</taxon>
        <taxon>Alphaproteobacteria</taxon>
        <taxon>Hyphomicrobiales</taxon>
        <taxon>Devosiaceae</taxon>
        <taxon>Devosia</taxon>
    </lineage>
</organism>
<proteinExistence type="predicted"/>
<dbReference type="Proteomes" id="UP001217476">
    <property type="component" value="Chromosome"/>
</dbReference>
<name>A0AAJ6B231_9HYPH</name>
<evidence type="ECO:0000313" key="1">
    <source>
        <dbReference type="EMBL" id="WEK06351.1"/>
    </source>
</evidence>
<accession>A0AAJ6B231</accession>
<protein>
    <submittedName>
        <fullName evidence="1">Uncharacterized protein</fullName>
    </submittedName>
</protein>
<dbReference type="AlphaFoldDB" id="A0AAJ6B231"/>
<gene>
    <name evidence="1" type="ORF">P0Y65_08915</name>
</gene>
<evidence type="ECO:0000313" key="2">
    <source>
        <dbReference type="Proteomes" id="UP001217476"/>
    </source>
</evidence>
<reference evidence="1" key="1">
    <citation type="submission" date="2023-03" db="EMBL/GenBank/DDBJ databases">
        <title>Andean soil-derived lignocellulolytic bacterial consortium as a source of novel taxa and putative plastic-active enzymes.</title>
        <authorList>
            <person name="Diaz-Garcia L."/>
            <person name="Chuvochina M."/>
            <person name="Feuerriegel G."/>
            <person name="Bunk B."/>
            <person name="Sproer C."/>
            <person name="Streit W.R."/>
            <person name="Rodriguez L.M."/>
            <person name="Overmann J."/>
            <person name="Jimenez D.J."/>
        </authorList>
    </citation>
    <scope>NUCLEOTIDE SEQUENCE</scope>
    <source>
        <strain evidence="1">MAG 4196</strain>
    </source>
</reference>